<keyword evidence="4 6" id="KW-1133">Transmembrane helix</keyword>
<dbReference type="InterPro" id="IPR020846">
    <property type="entry name" value="MFS_dom"/>
</dbReference>
<dbReference type="GO" id="GO:0005886">
    <property type="term" value="C:plasma membrane"/>
    <property type="evidence" value="ECO:0007669"/>
    <property type="project" value="UniProtKB-SubCell"/>
</dbReference>
<comment type="subcellular location">
    <subcellularLocation>
        <location evidence="1">Cell membrane</location>
        <topology evidence="1">Multi-pass membrane protein</topology>
    </subcellularLocation>
</comment>
<evidence type="ECO:0000256" key="2">
    <source>
        <dbReference type="ARBA" id="ARBA00022475"/>
    </source>
</evidence>
<feature type="transmembrane region" description="Helical" evidence="6">
    <location>
        <begin position="70"/>
        <end position="89"/>
    </location>
</feature>
<feature type="transmembrane region" description="Helical" evidence="6">
    <location>
        <begin position="356"/>
        <end position="378"/>
    </location>
</feature>
<feature type="transmembrane region" description="Helical" evidence="6">
    <location>
        <begin position="296"/>
        <end position="317"/>
    </location>
</feature>
<keyword evidence="2" id="KW-1003">Cell membrane</keyword>
<gene>
    <name evidence="8" type="ORF">SAMN05421639_102573</name>
</gene>
<reference evidence="9" key="1">
    <citation type="submission" date="2017-01" db="EMBL/GenBank/DDBJ databases">
        <authorList>
            <person name="Varghese N."/>
            <person name="Submissions S."/>
        </authorList>
    </citation>
    <scope>NUCLEOTIDE SEQUENCE [LARGE SCALE GENOMIC DNA]</scope>
    <source>
        <strain evidence="9">DSM 17126</strain>
    </source>
</reference>
<dbReference type="InterPro" id="IPR011701">
    <property type="entry name" value="MFS"/>
</dbReference>
<protein>
    <submittedName>
        <fullName evidence="8">MFS transporter, DHA1 family, arabinose polymer transporter</fullName>
    </submittedName>
</protein>
<feature type="transmembrane region" description="Helical" evidence="6">
    <location>
        <begin position="42"/>
        <end position="58"/>
    </location>
</feature>
<evidence type="ECO:0000256" key="5">
    <source>
        <dbReference type="ARBA" id="ARBA00023136"/>
    </source>
</evidence>
<feature type="domain" description="Major facilitator superfamily (MFS) profile" evidence="7">
    <location>
        <begin position="4"/>
        <end position="382"/>
    </location>
</feature>
<evidence type="ECO:0000256" key="6">
    <source>
        <dbReference type="SAM" id="Phobius"/>
    </source>
</evidence>
<evidence type="ECO:0000256" key="3">
    <source>
        <dbReference type="ARBA" id="ARBA00022692"/>
    </source>
</evidence>
<dbReference type="Pfam" id="PF07690">
    <property type="entry name" value="MFS_1"/>
    <property type="match status" value="1"/>
</dbReference>
<accession>A0A1N7I8D3</accession>
<dbReference type="OrthoDB" id="9788453at2"/>
<evidence type="ECO:0000256" key="4">
    <source>
        <dbReference type="ARBA" id="ARBA00022989"/>
    </source>
</evidence>
<dbReference type="InterPro" id="IPR050189">
    <property type="entry name" value="MFS_Efflux_Transporters"/>
</dbReference>
<feature type="transmembrane region" description="Helical" evidence="6">
    <location>
        <begin position="270"/>
        <end position="290"/>
    </location>
</feature>
<dbReference type="PRINTS" id="PR01035">
    <property type="entry name" value="TCRTETA"/>
</dbReference>
<dbReference type="AlphaFoldDB" id="A0A1N7I8D3"/>
<dbReference type="Gene3D" id="1.20.1250.20">
    <property type="entry name" value="MFS general substrate transporter like domains"/>
    <property type="match status" value="2"/>
</dbReference>
<feature type="transmembrane region" description="Helical" evidence="6">
    <location>
        <begin position="128"/>
        <end position="150"/>
    </location>
</feature>
<feature type="transmembrane region" description="Helical" evidence="6">
    <location>
        <begin position="156"/>
        <end position="178"/>
    </location>
</feature>
<keyword evidence="9" id="KW-1185">Reference proteome</keyword>
<dbReference type="PROSITE" id="PS50850">
    <property type="entry name" value="MFS"/>
    <property type="match status" value="1"/>
</dbReference>
<sequence>MKKKIFPLLLGGFGLGVAEFVMMGILPQIATAVDISISQAGYLISAYALGVVLGVPILNNISKKYSAKKALVILLLMFIVFNALTIVAPNFDLLVFSRLLAGLPHGAFFGVGSVVASRVAQKGKEAQAVSFMFMGLTLANVIGVPIGTYIGQEVSWRGSFMLIALIGCISLILLKISLPDTHSDTKEKEDSPSLLKFFNSRKAWIIVLMICIGQGGFFTWFSYVSPLLTNVSGFDESSVVYILIFAGVGMTAGSYFGGLLCDRYTPERTVMGLFVLMSISLLLVHFFSWYKIPSLILTFVTGATSFALVPSIQMLIIRSWKGSEVVASSVGQACFNVGNALGAWLGGIPLEYGMNYTWSSSVGVIMATFGILMAYIIFKNSKSESLGSHTYS</sequence>
<dbReference type="InterPro" id="IPR036259">
    <property type="entry name" value="MFS_trans_sf"/>
</dbReference>
<dbReference type="EMBL" id="FTNY01000002">
    <property type="protein sequence ID" value="SIS33282.1"/>
    <property type="molecule type" value="Genomic_DNA"/>
</dbReference>
<evidence type="ECO:0000259" key="7">
    <source>
        <dbReference type="PROSITE" id="PS50850"/>
    </source>
</evidence>
<feature type="transmembrane region" description="Helical" evidence="6">
    <location>
        <begin position="203"/>
        <end position="223"/>
    </location>
</feature>
<proteinExistence type="predicted"/>
<dbReference type="InterPro" id="IPR001958">
    <property type="entry name" value="Tet-R_TetA/multi-R_MdtG-like"/>
</dbReference>
<keyword evidence="3 6" id="KW-0812">Transmembrane</keyword>
<dbReference type="GO" id="GO:0022857">
    <property type="term" value="F:transmembrane transporter activity"/>
    <property type="evidence" value="ECO:0007669"/>
    <property type="project" value="InterPro"/>
</dbReference>
<dbReference type="PANTHER" id="PTHR43124">
    <property type="entry name" value="PURINE EFFLUX PUMP PBUE"/>
    <property type="match status" value="1"/>
</dbReference>
<dbReference type="RefSeq" id="WP_076506327.1">
    <property type="nucleotide sequence ID" value="NZ_FTNY01000002.1"/>
</dbReference>
<dbReference type="Proteomes" id="UP000186373">
    <property type="component" value="Unassembled WGS sequence"/>
</dbReference>
<name>A0A1N7I8D3_9FLAO</name>
<evidence type="ECO:0000313" key="9">
    <source>
        <dbReference type="Proteomes" id="UP000186373"/>
    </source>
</evidence>
<dbReference type="CDD" id="cd17324">
    <property type="entry name" value="MFS_NepI_like"/>
    <property type="match status" value="1"/>
</dbReference>
<dbReference type="PANTHER" id="PTHR43124:SF6">
    <property type="entry name" value="TRANSPORTER ARAJ-RELATED"/>
    <property type="match status" value="1"/>
</dbReference>
<organism evidence="8 9">
    <name type="scientific">Chryseobacterium shigense</name>
    <dbReference type="NCBI Taxonomy" id="297244"/>
    <lineage>
        <taxon>Bacteria</taxon>
        <taxon>Pseudomonadati</taxon>
        <taxon>Bacteroidota</taxon>
        <taxon>Flavobacteriia</taxon>
        <taxon>Flavobacteriales</taxon>
        <taxon>Weeksellaceae</taxon>
        <taxon>Chryseobacterium group</taxon>
        <taxon>Chryseobacterium</taxon>
    </lineage>
</organism>
<keyword evidence="5 6" id="KW-0472">Membrane</keyword>
<evidence type="ECO:0000256" key="1">
    <source>
        <dbReference type="ARBA" id="ARBA00004651"/>
    </source>
</evidence>
<feature type="transmembrane region" description="Helical" evidence="6">
    <location>
        <begin position="329"/>
        <end position="350"/>
    </location>
</feature>
<dbReference type="SUPFAM" id="SSF103473">
    <property type="entry name" value="MFS general substrate transporter"/>
    <property type="match status" value="1"/>
</dbReference>
<evidence type="ECO:0000313" key="8">
    <source>
        <dbReference type="EMBL" id="SIS33282.1"/>
    </source>
</evidence>
<feature type="transmembrane region" description="Helical" evidence="6">
    <location>
        <begin position="238"/>
        <end position="258"/>
    </location>
</feature>
<feature type="transmembrane region" description="Helical" evidence="6">
    <location>
        <begin position="95"/>
        <end position="116"/>
    </location>
</feature>